<reference evidence="3 4" key="1">
    <citation type="submission" date="2017-12" db="EMBL/GenBank/DDBJ databases">
        <title>Comparative genomics of Botrytis spp.</title>
        <authorList>
            <person name="Valero-Jimenez C.A."/>
            <person name="Tapia P."/>
            <person name="Veloso J."/>
            <person name="Silva-Moreno E."/>
            <person name="Staats M."/>
            <person name="Valdes J.H."/>
            <person name="Van Kan J.A.L."/>
        </authorList>
    </citation>
    <scope>NUCLEOTIDE SEQUENCE [LARGE SCALE GENOMIC DNA]</scope>
    <source>
        <strain evidence="3 4">MUCL435</strain>
    </source>
</reference>
<feature type="region of interest" description="Disordered" evidence="2">
    <location>
        <begin position="1389"/>
        <end position="1423"/>
    </location>
</feature>
<organism evidence="3 4">
    <name type="scientific">Botrytis galanthina</name>
    <dbReference type="NCBI Taxonomy" id="278940"/>
    <lineage>
        <taxon>Eukaryota</taxon>
        <taxon>Fungi</taxon>
        <taxon>Dikarya</taxon>
        <taxon>Ascomycota</taxon>
        <taxon>Pezizomycotina</taxon>
        <taxon>Leotiomycetes</taxon>
        <taxon>Helotiales</taxon>
        <taxon>Sclerotiniaceae</taxon>
        <taxon>Botrytis</taxon>
    </lineage>
</organism>
<dbReference type="Proteomes" id="UP000308671">
    <property type="component" value="Unassembled WGS sequence"/>
</dbReference>
<feature type="region of interest" description="Disordered" evidence="2">
    <location>
        <begin position="833"/>
        <end position="856"/>
    </location>
</feature>
<sequence>MDPNAGSFEPGQGRILSEEGRENSLLGRLQQLDLEREKRAEQGGLVLQRAPLQQTYRNGYPDQYQTLFNTGSTEAHHLQSSSNVGVHRSSPEKGARQLRIQKFASLRNKLNKGTKNFVITAQYDTAEKLASITSKEEKYLRRNWEKILRGKRPLPRFPPGGPVYLNRAPKLFKIQIKLVIKAYTILESGLCVCKIKEKKYDDSIDVESVDELQEYQFEEACTEVEYPADTFPIPHSFFPTTSEGVKIPVLSFARVIERISYFFYFDPPLSPDAVPLENLIATDKDLEQIFPVDKTNTVSVNWRVSCGKDTVRRRERTPIKTGTVLRKRKSSARIGSGMDGSGSSEDIGKSSPGPSPRRDSGVDSVMASEADSDDSIITVISIPTYDVEEDTVKPLNVGSLDGEGNLITIGKMESGLKMLREEKIDKNLHDELEHSSTRSRVKWIDIASKDVDDSNGEDTDDFSSSLKGLSRIMASNHRMFRASKEEEDRIKDSDNNVFAKNKSVGIKHSISTGLPLPSDILGIPAEDTQAVWHEYAFAGSNNESDSHITSIASCDNINSSESKNELERLFRADSVHTSESELSNGYLSYEISTPIKTREFVVGSENENKPACYSNVECVQDSETEKKDRDPDIKFTHEIDINLSLEEEEEEPKKIVKSPHEQLWDEISKSVDKALDASQENRRKESIRGFSLKVPHLFHEAKEGLYRSPSPTRSSKSNEILGEVSSLKEIEFCASGLKDCGMGEGSLVASIEESGEDCSAQMQRKNDPAIARLEGGSSNFESPISLSVMGRGGIDYPESSLTEDGSDLGVSGGVDDENCKLSDSQCPPVKIRIPGDEVDGHSSNHKGVREDSVERENERNIANSERFSPVHQRVIQLMTPKHGRYRTVREKVGKTPASYRMFDAQVNEKNASQELGSVAMERKASQYPAKERAFSQSCWSNEMNRVHHFSPGSSRADKSKDSDGNGSEEWLLGKEGCSEIEEEMEKFWKVNSEGPMAQFKKAMEKMDTESEIEKEERKKLPVMDRKMKRKMADLGSWESTTDENERAAMDSSQVKFRDVPTIIRRSMPQLDGPSSPPFLAVESPTGNPRSPSPRKRLQKVNRSKSPTLMKSSSSSLGKLFQNSRVEGMEGEIRDLRREVEELRNMVGILEREFEGAVGFGGEDVGADKIGGRLEDKMKDVWSVVYGKDWEKEDIGEEGRSWINLEEIEWMREVMDVGLLKIVGRMKKEKDMEQIMRAVDGFLKKKQSKIFENDLMVPSSINPELGDEDISAPKNSMEKRGSRESAIGEGLRMDESCTTTTQREIEDLSADEMGLEGEIAGSKGERWDLKDEKSEECDVEMLGDVRARGWMISRDSKLLDSEVGDCELVSDVPLCAGLIGGQFESRTPRPLNIQKLSDLPSLESSEENERERMRKAEESRKSETVCGGVTRNEKCGKRGGENESELEQLDEGFDKEYKPNGKMEVIYVDSEGNFMDQRDAFRYLASQFKGLRGGKRIEKGKGKEVEILTGSVGEGVGVMGCEHGCKIIGGRRVDDMEMEGLLDAEIMGGKGTAMEKSDFDVPVKRNVKGVEVERGVEEEEKRVEYLVKDLLTKQEGERIKREEWWEREREGDKKEIQRLGGVVEELRELVLSGIKMRKEKEGEGVCGGERKMLEENGYEDEDKDEMHDCDKPGCWCQPSGSGSGSGSGMSGGRKGGKKHQCGASNVANMRARDVYGDEDEYEDGEWDSEERGVGSGNGKGFWDWVGGGILWRQD</sequence>
<proteinExistence type="predicted"/>
<feature type="compositionally biased region" description="Basic and acidic residues" evidence="2">
    <location>
        <begin position="1406"/>
        <end position="1422"/>
    </location>
</feature>
<protein>
    <submittedName>
        <fullName evidence="3">Uncharacterized protein</fullName>
    </submittedName>
</protein>
<feature type="region of interest" description="Disordered" evidence="2">
    <location>
        <begin position="949"/>
        <end position="970"/>
    </location>
</feature>
<dbReference type="EMBL" id="PQXL01000225">
    <property type="protein sequence ID" value="THV48824.1"/>
    <property type="molecule type" value="Genomic_DNA"/>
</dbReference>
<feature type="compositionally biased region" description="Gly residues" evidence="2">
    <location>
        <begin position="1680"/>
        <end position="1692"/>
    </location>
</feature>
<feature type="compositionally biased region" description="Basic and acidic residues" evidence="2">
    <location>
        <begin position="1014"/>
        <end position="1025"/>
    </location>
</feature>
<evidence type="ECO:0000313" key="3">
    <source>
        <dbReference type="EMBL" id="THV48824.1"/>
    </source>
</evidence>
<feature type="region of interest" description="Disordered" evidence="2">
    <location>
        <begin position="1066"/>
        <end position="1120"/>
    </location>
</feature>
<keyword evidence="4" id="KW-1185">Reference proteome</keyword>
<feature type="region of interest" description="Disordered" evidence="2">
    <location>
        <begin position="1261"/>
        <end position="1287"/>
    </location>
</feature>
<feature type="region of interest" description="Disordered" evidence="2">
    <location>
        <begin position="313"/>
        <end position="369"/>
    </location>
</feature>
<feature type="region of interest" description="Disordered" evidence="2">
    <location>
        <begin position="1"/>
        <end position="21"/>
    </location>
</feature>
<feature type="region of interest" description="Disordered" evidence="2">
    <location>
        <begin position="1003"/>
        <end position="1053"/>
    </location>
</feature>
<evidence type="ECO:0000313" key="4">
    <source>
        <dbReference type="Proteomes" id="UP000308671"/>
    </source>
</evidence>
<dbReference type="OrthoDB" id="3559138at2759"/>
<feature type="coiled-coil region" evidence="1">
    <location>
        <begin position="1125"/>
        <end position="1152"/>
    </location>
</feature>
<evidence type="ECO:0000256" key="1">
    <source>
        <dbReference type="SAM" id="Coils"/>
    </source>
</evidence>
<gene>
    <name evidence="3" type="ORF">BGAL_0225g00020</name>
</gene>
<evidence type="ECO:0000256" key="2">
    <source>
        <dbReference type="SAM" id="MobiDB-lite"/>
    </source>
</evidence>
<keyword evidence="1" id="KW-0175">Coiled coil</keyword>
<feature type="region of interest" description="Disordered" evidence="2">
    <location>
        <begin position="1678"/>
        <end position="1738"/>
    </location>
</feature>
<comment type="caution">
    <text evidence="3">The sequence shown here is derived from an EMBL/GenBank/DDBJ whole genome shotgun (WGS) entry which is preliminary data.</text>
</comment>
<name>A0A4S8R6G6_9HELO</name>
<feature type="compositionally biased region" description="Acidic residues" evidence="2">
    <location>
        <begin position="1715"/>
        <end position="1727"/>
    </location>
</feature>
<accession>A0A4S8R6G6</accession>
<feature type="compositionally biased region" description="Basic residues" evidence="2">
    <location>
        <begin position="1092"/>
        <end position="1102"/>
    </location>
</feature>
<feature type="compositionally biased region" description="Low complexity" evidence="2">
    <location>
        <begin position="1103"/>
        <end position="1120"/>
    </location>
</feature>